<dbReference type="EMBL" id="SMFQ01000003">
    <property type="protein sequence ID" value="TCJ86934.1"/>
    <property type="molecule type" value="Genomic_DNA"/>
</dbReference>
<name>A0A4R1F326_9GAMM</name>
<protein>
    <recommendedName>
        <fullName evidence="11">Probable nicotinate-nucleotide adenylyltransferase</fullName>
        <ecNumber evidence="11">2.7.7.18</ecNumber>
    </recommendedName>
    <alternativeName>
        <fullName evidence="11">Deamido-NAD(+) diphosphorylase</fullName>
    </alternativeName>
    <alternativeName>
        <fullName evidence="11">Deamido-NAD(+) pyrophosphorylase</fullName>
    </alternativeName>
    <alternativeName>
        <fullName evidence="11">Nicotinate mononucleotide adenylyltransferase</fullName>
        <shortName evidence="11">NaMN adenylyltransferase</shortName>
    </alternativeName>
</protein>
<keyword evidence="9 11" id="KW-0520">NAD</keyword>
<dbReference type="HAMAP" id="MF_00244">
    <property type="entry name" value="NaMN_adenylyltr"/>
    <property type="match status" value="1"/>
</dbReference>
<comment type="similarity">
    <text evidence="3 11">Belongs to the NadD family.</text>
</comment>
<dbReference type="GO" id="GO:0009435">
    <property type="term" value="P:NAD+ biosynthetic process"/>
    <property type="evidence" value="ECO:0007669"/>
    <property type="project" value="UniProtKB-UniRule"/>
</dbReference>
<dbReference type="Proteomes" id="UP000294887">
    <property type="component" value="Unassembled WGS sequence"/>
</dbReference>
<evidence type="ECO:0000256" key="11">
    <source>
        <dbReference type="HAMAP-Rule" id="MF_00244"/>
    </source>
</evidence>
<keyword evidence="7 11" id="KW-0547">Nucleotide-binding</keyword>
<evidence type="ECO:0000256" key="2">
    <source>
        <dbReference type="ARBA" id="ARBA00005019"/>
    </source>
</evidence>
<keyword evidence="4 11" id="KW-0662">Pyridine nucleotide biosynthesis</keyword>
<dbReference type="InterPro" id="IPR005248">
    <property type="entry name" value="NadD/NMNAT"/>
</dbReference>
<keyword evidence="6 11" id="KW-0548">Nucleotidyltransferase</keyword>
<evidence type="ECO:0000313" key="14">
    <source>
        <dbReference type="Proteomes" id="UP000294887"/>
    </source>
</evidence>
<dbReference type="NCBIfam" id="NF000839">
    <property type="entry name" value="PRK00071.1-1"/>
    <property type="match status" value="1"/>
</dbReference>
<reference evidence="13 14" key="1">
    <citation type="submission" date="2019-03" db="EMBL/GenBank/DDBJ databases">
        <title>Genomic Encyclopedia of Type Strains, Phase IV (KMG-IV): sequencing the most valuable type-strain genomes for metagenomic binning, comparative biology and taxonomic classification.</title>
        <authorList>
            <person name="Goeker M."/>
        </authorList>
    </citation>
    <scope>NUCLEOTIDE SEQUENCE [LARGE SCALE GENOMIC DNA]</scope>
    <source>
        <strain evidence="13 14">DSM 24830</strain>
    </source>
</reference>
<evidence type="ECO:0000256" key="8">
    <source>
        <dbReference type="ARBA" id="ARBA00022840"/>
    </source>
</evidence>
<dbReference type="PANTHER" id="PTHR39321:SF3">
    <property type="entry name" value="PHOSPHOPANTETHEINE ADENYLYLTRANSFERASE"/>
    <property type="match status" value="1"/>
</dbReference>
<dbReference type="PANTHER" id="PTHR39321">
    <property type="entry name" value="NICOTINATE-NUCLEOTIDE ADENYLYLTRANSFERASE-RELATED"/>
    <property type="match status" value="1"/>
</dbReference>
<dbReference type="GO" id="GO:0004515">
    <property type="term" value="F:nicotinate-nucleotide adenylyltransferase activity"/>
    <property type="evidence" value="ECO:0007669"/>
    <property type="project" value="UniProtKB-UniRule"/>
</dbReference>
<sequence>MIAIIGGTFDPIHFGHLRPALDIAEKLSLTEVRFIPSATPPHRWQPEASAEDRINMVKLSIEGTKPFILDDREYHREGASYTIDTLKSIRFEIGNDQSFSMILGLDAFQSFTSWKDWKDIVEACHIVIAARPGYQIDETLDEYLATRVTDNIDDLKSFAAGKIYFCDVTQLDISATMIRDKLKNQQSCDYLTPAKVCDYIESNKLYGSDK</sequence>
<comment type="caution">
    <text evidence="13">The sequence shown here is derived from an EMBL/GenBank/DDBJ whole genome shotgun (WGS) entry which is preliminary data.</text>
</comment>
<dbReference type="SUPFAM" id="SSF52374">
    <property type="entry name" value="Nucleotidylyl transferase"/>
    <property type="match status" value="1"/>
</dbReference>
<accession>A0A4R1F326</accession>
<dbReference type="EC" id="2.7.7.18" evidence="11"/>
<dbReference type="InterPro" id="IPR004821">
    <property type="entry name" value="Cyt_trans-like"/>
</dbReference>
<dbReference type="Pfam" id="PF01467">
    <property type="entry name" value="CTP_transf_like"/>
    <property type="match status" value="1"/>
</dbReference>
<evidence type="ECO:0000256" key="9">
    <source>
        <dbReference type="ARBA" id="ARBA00023027"/>
    </source>
</evidence>
<dbReference type="UniPathway" id="UPA00253">
    <property type="reaction ID" value="UER00332"/>
</dbReference>
<evidence type="ECO:0000313" key="13">
    <source>
        <dbReference type="EMBL" id="TCJ86934.1"/>
    </source>
</evidence>
<dbReference type="GO" id="GO:0005524">
    <property type="term" value="F:ATP binding"/>
    <property type="evidence" value="ECO:0007669"/>
    <property type="project" value="UniProtKB-KW"/>
</dbReference>
<evidence type="ECO:0000256" key="7">
    <source>
        <dbReference type="ARBA" id="ARBA00022741"/>
    </source>
</evidence>
<comment type="pathway">
    <text evidence="2 11">Cofactor biosynthesis; NAD(+) biosynthesis; deamido-NAD(+) from nicotinate D-ribonucleotide: step 1/1.</text>
</comment>
<dbReference type="NCBIfam" id="TIGR00482">
    <property type="entry name" value="nicotinate (nicotinamide) nucleotide adenylyltransferase"/>
    <property type="match status" value="1"/>
</dbReference>
<evidence type="ECO:0000256" key="1">
    <source>
        <dbReference type="ARBA" id="ARBA00002324"/>
    </source>
</evidence>
<dbReference type="Gene3D" id="3.40.50.620">
    <property type="entry name" value="HUPs"/>
    <property type="match status" value="1"/>
</dbReference>
<evidence type="ECO:0000256" key="5">
    <source>
        <dbReference type="ARBA" id="ARBA00022679"/>
    </source>
</evidence>
<evidence type="ECO:0000256" key="10">
    <source>
        <dbReference type="ARBA" id="ARBA00048721"/>
    </source>
</evidence>
<dbReference type="CDD" id="cd02165">
    <property type="entry name" value="NMNAT"/>
    <property type="match status" value="1"/>
</dbReference>
<comment type="catalytic activity">
    <reaction evidence="10 11">
        <text>nicotinate beta-D-ribonucleotide + ATP + H(+) = deamido-NAD(+) + diphosphate</text>
        <dbReference type="Rhea" id="RHEA:22860"/>
        <dbReference type="ChEBI" id="CHEBI:15378"/>
        <dbReference type="ChEBI" id="CHEBI:30616"/>
        <dbReference type="ChEBI" id="CHEBI:33019"/>
        <dbReference type="ChEBI" id="CHEBI:57502"/>
        <dbReference type="ChEBI" id="CHEBI:58437"/>
        <dbReference type="EC" id="2.7.7.18"/>
    </reaction>
</comment>
<evidence type="ECO:0000259" key="12">
    <source>
        <dbReference type="Pfam" id="PF01467"/>
    </source>
</evidence>
<dbReference type="NCBIfam" id="NF000840">
    <property type="entry name" value="PRK00071.1-3"/>
    <property type="match status" value="1"/>
</dbReference>
<dbReference type="OrthoDB" id="5295945at2"/>
<gene>
    <name evidence="11" type="primary">nadD</name>
    <name evidence="13" type="ORF">EV695_1434</name>
</gene>
<evidence type="ECO:0000256" key="4">
    <source>
        <dbReference type="ARBA" id="ARBA00022642"/>
    </source>
</evidence>
<proteinExistence type="inferred from homology"/>
<comment type="function">
    <text evidence="1 11">Catalyzes the reversible adenylation of nicotinate mononucleotide (NaMN) to nicotinic acid adenine dinucleotide (NaAD).</text>
</comment>
<dbReference type="RefSeq" id="WP_131905260.1">
    <property type="nucleotide sequence ID" value="NZ_BAAAFU010000004.1"/>
</dbReference>
<keyword evidence="8 11" id="KW-0067">ATP-binding</keyword>
<evidence type="ECO:0000256" key="3">
    <source>
        <dbReference type="ARBA" id="ARBA00009014"/>
    </source>
</evidence>
<keyword evidence="14" id="KW-1185">Reference proteome</keyword>
<dbReference type="NCBIfam" id="TIGR00125">
    <property type="entry name" value="cyt_tran_rel"/>
    <property type="match status" value="1"/>
</dbReference>
<organism evidence="13 14">
    <name type="scientific">Cocleimonas flava</name>
    <dbReference type="NCBI Taxonomy" id="634765"/>
    <lineage>
        <taxon>Bacteria</taxon>
        <taxon>Pseudomonadati</taxon>
        <taxon>Pseudomonadota</taxon>
        <taxon>Gammaproteobacteria</taxon>
        <taxon>Thiotrichales</taxon>
        <taxon>Thiotrichaceae</taxon>
        <taxon>Cocleimonas</taxon>
    </lineage>
</organism>
<dbReference type="AlphaFoldDB" id="A0A4R1F326"/>
<keyword evidence="5 11" id="KW-0808">Transferase</keyword>
<feature type="domain" description="Cytidyltransferase-like" evidence="12">
    <location>
        <begin position="4"/>
        <end position="180"/>
    </location>
</feature>
<dbReference type="InterPro" id="IPR014729">
    <property type="entry name" value="Rossmann-like_a/b/a_fold"/>
</dbReference>
<evidence type="ECO:0000256" key="6">
    <source>
        <dbReference type="ARBA" id="ARBA00022695"/>
    </source>
</evidence>